<keyword evidence="3" id="KW-0489">Methyltransferase</keyword>
<dbReference type="Gene3D" id="3.40.50.150">
    <property type="entry name" value="Vaccinia Virus protein VP39"/>
    <property type="match status" value="1"/>
</dbReference>
<evidence type="ECO:0000256" key="1">
    <source>
        <dbReference type="ARBA" id="ARBA00022679"/>
    </source>
</evidence>
<evidence type="ECO:0000313" key="3">
    <source>
        <dbReference type="EMBL" id="MDG0817194.1"/>
    </source>
</evidence>
<keyword evidence="4" id="KW-1185">Reference proteome</keyword>
<dbReference type="EMBL" id="JANRMI010000003">
    <property type="protein sequence ID" value="MDG0817194.1"/>
    <property type="molecule type" value="Genomic_DNA"/>
</dbReference>
<dbReference type="InterPro" id="IPR041698">
    <property type="entry name" value="Methyltransf_25"/>
</dbReference>
<keyword evidence="1" id="KW-0808">Transferase</keyword>
<dbReference type="Proteomes" id="UP001152321">
    <property type="component" value="Unassembled WGS sequence"/>
</dbReference>
<dbReference type="RefSeq" id="WP_277578669.1">
    <property type="nucleotide sequence ID" value="NZ_JANRMI010000003.1"/>
</dbReference>
<comment type="caution">
    <text evidence="3">The sequence shown here is derived from an EMBL/GenBank/DDBJ whole genome shotgun (WGS) entry which is preliminary data.</text>
</comment>
<proteinExistence type="predicted"/>
<name>A0ABT6DKV9_9BACT</name>
<dbReference type="CDD" id="cd02440">
    <property type="entry name" value="AdoMet_MTases"/>
    <property type="match status" value="1"/>
</dbReference>
<dbReference type="Pfam" id="PF13649">
    <property type="entry name" value="Methyltransf_25"/>
    <property type="match status" value="1"/>
</dbReference>
<gene>
    <name evidence="3" type="ORF">NWE73_12510</name>
</gene>
<accession>A0ABT6DKV9</accession>
<evidence type="ECO:0000259" key="2">
    <source>
        <dbReference type="Pfam" id="PF13649"/>
    </source>
</evidence>
<organism evidence="3 4">
    <name type="scientific">Bdellovibrio svalbardensis</name>
    <dbReference type="NCBI Taxonomy" id="2972972"/>
    <lineage>
        <taxon>Bacteria</taxon>
        <taxon>Pseudomonadati</taxon>
        <taxon>Bdellovibrionota</taxon>
        <taxon>Bdellovibrionia</taxon>
        <taxon>Bdellovibrionales</taxon>
        <taxon>Pseudobdellovibrionaceae</taxon>
        <taxon>Bdellovibrio</taxon>
    </lineage>
</organism>
<dbReference type="GO" id="GO:0008168">
    <property type="term" value="F:methyltransferase activity"/>
    <property type="evidence" value="ECO:0007669"/>
    <property type="project" value="UniProtKB-KW"/>
</dbReference>
<feature type="domain" description="Methyltransferase" evidence="2">
    <location>
        <begin position="39"/>
        <end position="131"/>
    </location>
</feature>
<dbReference type="SUPFAM" id="SSF53335">
    <property type="entry name" value="S-adenosyl-L-methionine-dependent methyltransferases"/>
    <property type="match status" value="1"/>
</dbReference>
<protein>
    <submittedName>
        <fullName evidence="3">Class I SAM-dependent methyltransferase</fullName>
    </submittedName>
</protein>
<dbReference type="InterPro" id="IPR029063">
    <property type="entry name" value="SAM-dependent_MTases_sf"/>
</dbReference>
<reference evidence="3" key="1">
    <citation type="submission" date="2022-08" db="EMBL/GenBank/DDBJ databases">
        <title>Novel Bdellovibrio Species Isolated from Svalbard: Designation Bdellovibrio svalbardensis.</title>
        <authorList>
            <person name="Mitchell R.J."/>
            <person name="Choi S.Y."/>
        </authorList>
    </citation>
    <scope>NUCLEOTIDE SEQUENCE</scope>
    <source>
        <strain evidence="3">PAP01</strain>
    </source>
</reference>
<dbReference type="GO" id="GO:0032259">
    <property type="term" value="P:methylation"/>
    <property type="evidence" value="ECO:0007669"/>
    <property type="project" value="UniProtKB-KW"/>
</dbReference>
<sequence>MSENDVWQKYSAVTSESAARPRLLETLNTFFPSFAGMALDLGCGGGRDTRELLKRGWSVDALDANESALTLVSSLQTNDNRLNLIPQHFEDARFEKEYYDLINASASLPFCSLKELKVLWQKLLSSLKPGGIISCDFFGINDEWNDGTHGSMSFLSKADVEELLENLKTESLAEKEMIGPTALGASKHWHIFTCIARRI</sequence>
<evidence type="ECO:0000313" key="4">
    <source>
        <dbReference type="Proteomes" id="UP001152321"/>
    </source>
</evidence>
<dbReference type="PANTHER" id="PTHR43861">
    <property type="entry name" value="TRANS-ACONITATE 2-METHYLTRANSFERASE-RELATED"/>
    <property type="match status" value="1"/>
</dbReference>